<feature type="transmembrane region" description="Helical" evidence="2">
    <location>
        <begin position="57"/>
        <end position="86"/>
    </location>
</feature>
<feature type="region of interest" description="Disordered" evidence="1">
    <location>
        <begin position="143"/>
        <end position="173"/>
    </location>
</feature>
<dbReference type="RefSeq" id="WP_143419329.1">
    <property type="nucleotide sequence ID" value="NZ_VJXR01000056.1"/>
</dbReference>
<evidence type="ECO:0000313" key="4">
    <source>
        <dbReference type="Proteomes" id="UP000318693"/>
    </source>
</evidence>
<keyword evidence="2" id="KW-0472">Membrane</keyword>
<accession>A0A552WMV2</accession>
<dbReference type="AlphaFoldDB" id="A0A552WMV2"/>
<reference evidence="3 4" key="1">
    <citation type="submission" date="2019-07" db="EMBL/GenBank/DDBJ databases">
        <title>Georgenia wutianyii sp. nov. and Georgenia *** sp. nov. isolated from plateau pika (Ochotona curzoniae) in the Qinghai-Tibet plateau of China.</title>
        <authorList>
            <person name="Tian Z."/>
        </authorList>
    </citation>
    <scope>NUCLEOTIDE SEQUENCE [LARGE SCALE GENOMIC DNA]</scope>
    <source>
        <strain evidence="3 4">Z446</strain>
    </source>
</reference>
<dbReference type="Proteomes" id="UP000318693">
    <property type="component" value="Unassembled WGS sequence"/>
</dbReference>
<dbReference type="Gene3D" id="3.10.350.10">
    <property type="entry name" value="LysM domain"/>
    <property type="match status" value="1"/>
</dbReference>
<feature type="compositionally biased region" description="Pro residues" evidence="1">
    <location>
        <begin position="153"/>
        <end position="173"/>
    </location>
</feature>
<dbReference type="CDD" id="cd00118">
    <property type="entry name" value="LysM"/>
    <property type="match status" value="1"/>
</dbReference>
<feature type="transmembrane region" description="Helical" evidence="2">
    <location>
        <begin position="107"/>
        <end position="127"/>
    </location>
</feature>
<evidence type="ECO:0000256" key="2">
    <source>
        <dbReference type="SAM" id="Phobius"/>
    </source>
</evidence>
<proteinExistence type="predicted"/>
<evidence type="ECO:0000256" key="1">
    <source>
        <dbReference type="SAM" id="MobiDB-lite"/>
    </source>
</evidence>
<keyword evidence="2" id="KW-1133">Transmembrane helix</keyword>
<dbReference type="InterPro" id="IPR018392">
    <property type="entry name" value="LysM"/>
</dbReference>
<organism evidence="3 4">
    <name type="scientific">Georgenia yuyongxinii</name>
    <dbReference type="NCBI Taxonomy" id="2589797"/>
    <lineage>
        <taxon>Bacteria</taxon>
        <taxon>Bacillati</taxon>
        <taxon>Actinomycetota</taxon>
        <taxon>Actinomycetes</taxon>
        <taxon>Micrococcales</taxon>
        <taxon>Bogoriellaceae</taxon>
        <taxon>Georgenia</taxon>
    </lineage>
</organism>
<dbReference type="InterPro" id="IPR036779">
    <property type="entry name" value="LysM_dom_sf"/>
</dbReference>
<keyword evidence="4" id="KW-1185">Reference proteome</keyword>
<keyword evidence="2" id="KW-0812">Transmembrane</keyword>
<protein>
    <submittedName>
        <fullName evidence="3">LysM peptidoglycan-binding domain-containing protein</fullName>
    </submittedName>
</protein>
<comment type="caution">
    <text evidence="3">The sequence shown here is derived from an EMBL/GenBank/DDBJ whole genome shotgun (WGS) entry which is preliminary data.</text>
</comment>
<dbReference type="EMBL" id="VJXR01000056">
    <property type="protein sequence ID" value="TRW44057.1"/>
    <property type="molecule type" value="Genomic_DNA"/>
</dbReference>
<sequence length="242" mass="24399">MARSRDACRAAAGLAVTATAGLLGVALSRQTWSTTTSLIAVHRSPAGLTATDLADVVLLAVVALGACVAAWYAVTAAGAVVVALLPRTGPVLDLALRRYGAPVVRRVLLTTAVTGLGVASSFGPALATTADQATVPADLGWGAPLTPVDDGVPPAPSTPEPAPPSTAPAPVAPPAAARDAHVVRAGDSLWSITAGHLPEGATAAEIAVAWPRWYEANREVVGSDPDLIRPGQQLRAPIEETS</sequence>
<evidence type="ECO:0000313" key="3">
    <source>
        <dbReference type="EMBL" id="TRW44057.1"/>
    </source>
</evidence>
<gene>
    <name evidence="3" type="ORF">FJ693_15250</name>
</gene>
<name>A0A552WMV2_9MICO</name>